<proteinExistence type="predicted"/>
<organism evidence="2 3">
    <name type="scientific">Prorocentrum cordatum</name>
    <dbReference type="NCBI Taxonomy" id="2364126"/>
    <lineage>
        <taxon>Eukaryota</taxon>
        <taxon>Sar</taxon>
        <taxon>Alveolata</taxon>
        <taxon>Dinophyceae</taxon>
        <taxon>Prorocentrales</taxon>
        <taxon>Prorocentraceae</taxon>
        <taxon>Prorocentrum</taxon>
    </lineage>
</organism>
<name>A0ABN9XR76_9DINO</name>
<dbReference type="Proteomes" id="UP001189429">
    <property type="component" value="Unassembled WGS sequence"/>
</dbReference>
<evidence type="ECO:0000256" key="1">
    <source>
        <dbReference type="SAM" id="MobiDB-lite"/>
    </source>
</evidence>
<feature type="region of interest" description="Disordered" evidence="1">
    <location>
        <begin position="1"/>
        <end position="79"/>
    </location>
</feature>
<protein>
    <submittedName>
        <fullName evidence="2">Uncharacterized protein</fullName>
    </submittedName>
</protein>
<feature type="non-terminal residue" evidence="2">
    <location>
        <position position="1"/>
    </location>
</feature>
<reference evidence="2" key="1">
    <citation type="submission" date="2023-10" db="EMBL/GenBank/DDBJ databases">
        <authorList>
            <person name="Chen Y."/>
            <person name="Shah S."/>
            <person name="Dougan E. K."/>
            <person name="Thang M."/>
            <person name="Chan C."/>
        </authorList>
    </citation>
    <scope>NUCLEOTIDE SEQUENCE [LARGE SCALE GENOMIC DNA]</scope>
</reference>
<sequence>RRSAGSPPRARQALGLGWARRPSFQQRKGSGPRSRWPTPGRCRPPPSSHPRRRGTASQPSRRRPHGAGRARRSARWSTRGCRRLPLGRCCSRRSRGTETK</sequence>
<evidence type="ECO:0000313" key="2">
    <source>
        <dbReference type="EMBL" id="CAK0901007.1"/>
    </source>
</evidence>
<feature type="non-terminal residue" evidence="2">
    <location>
        <position position="100"/>
    </location>
</feature>
<keyword evidence="3" id="KW-1185">Reference proteome</keyword>
<accession>A0ABN9XR76</accession>
<gene>
    <name evidence="2" type="ORF">PCOR1329_LOCUS78108</name>
</gene>
<feature type="compositionally biased region" description="Basic residues" evidence="1">
    <location>
        <begin position="49"/>
        <end position="74"/>
    </location>
</feature>
<dbReference type="EMBL" id="CAUYUJ010020861">
    <property type="protein sequence ID" value="CAK0901007.1"/>
    <property type="molecule type" value="Genomic_DNA"/>
</dbReference>
<comment type="caution">
    <text evidence="2">The sequence shown here is derived from an EMBL/GenBank/DDBJ whole genome shotgun (WGS) entry which is preliminary data.</text>
</comment>
<evidence type="ECO:0000313" key="3">
    <source>
        <dbReference type="Proteomes" id="UP001189429"/>
    </source>
</evidence>